<evidence type="ECO:0000313" key="3">
    <source>
        <dbReference type="Proteomes" id="UP000770015"/>
    </source>
</evidence>
<dbReference type="EMBL" id="JAGSXJ010000024">
    <property type="protein sequence ID" value="KAH6676175.1"/>
    <property type="molecule type" value="Genomic_DNA"/>
</dbReference>
<proteinExistence type="predicted"/>
<protein>
    <submittedName>
        <fullName evidence="2">Uncharacterized protein</fullName>
    </submittedName>
</protein>
<feature type="region of interest" description="Disordered" evidence="1">
    <location>
        <begin position="1"/>
        <end position="87"/>
    </location>
</feature>
<comment type="caution">
    <text evidence="2">The sequence shown here is derived from an EMBL/GenBank/DDBJ whole genome shotgun (WGS) entry which is preliminary data.</text>
</comment>
<reference evidence="2" key="1">
    <citation type="journal article" date="2021" name="Nat. Commun.">
        <title>Genetic determinants of endophytism in the Arabidopsis root mycobiome.</title>
        <authorList>
            <person name="Mesny F."/>
            <person name="Miyauchi S."/>
            <person name="Thiergart T."/>
            <person name="Pickel B."/>
            <person name="Atanasova L."/>
            <person name="Karlsson M."/>
            <person name="Huettel B."/>
            <person name="Barry K.W."/>
            <person name="Haridas S."/>
            <person name="Chen C."/>
            <person name="Bauer D."/>
            <person name="Andreopoulos W."/>
            <person name="Pangilinan J."/>
            <person name="LaButti K."/>
            <person name="Riley R."/>
            <person name="Lipzen A."/>
            <person name="Clum A."/>
            <person name="Drula E."/>
            <person name="Henrissat B."/>
            <person name="Kohler A."/>
            <person name="Grigoriev I.V."/>
            <person name="Martin F.M."/>
            <person name="Hacquard S."/>
        </authorList>
    </citation>
    <scope>NUCLEOTIDE SEQUENCE</scope>
    <source>
        <strain evidence="2">MPI-SDFR-AT-0117</strain>
    </source>
</reference>
<evidence type="ECO:0000256" key="1">
    <source>
        <dbReference type="SAM" id="MobiDB-lite"/>
    </source>
</evidence>
<name>A0A9P8V696_9PEZI</name>
<dbReference type="AlphaFoldDB" id="A0A9P8V696"/>
<sequence length="312" mass="33519">MGSFGRPFHGDTPVLTIPSQPAHYPGFDTSMMASQASRTGPASSFARPSAEAPLRIAGRKRSRDEASPNLADENPEPEPSGPVAEPDEEWEYGEGMVLIKRGQGVTGAYVTDASNQSGTWVEEEANAEILQRAASARVAALERPVFRSNKSQRLNPTSSLNDEISPGAIQTSSPSATNAGNSEPVVDAFTLHLGIGWRKISDDDHIQAAARGWARYIENHYPISSVNIRLESSGLQAYLVEAKEGFFLFAENLKHGRLVSTEAERALQNLKSSPPIFDAQETLFAVETPGPMLAGAPGFVAPARVDTDTQMS</sequence>
<evidence type="ECO:0000313" key="2">
    <source>
        <dbReference type="EMBL" id="KAH6676175.1"/>
    </source>
</evidence>
<dbReference type="Proteomes" id="UP000770015">
    <property type="component" value="Unassembled WGS sequence"/>
</dbReference>
<accession>A0A9P8V696</accession>
<dbReference type="OrthoDB" id="5359669at2759"/>
<feature type="compositionally biased region" description="Polar residues" evidence="1">
    <location>
        <begin position="31"/>
        <end position="42"/>
    </location>
</feature>
<keyword evidence="3" id="KW-1185">Reference proteome</keyword>
<organism evidence="2 3">
    <name type="scientific">Plectosphaerella plurivora</name>
    <dbReference type="NCBI Taxonomy" id="936078"/>
    <lineage>
        <taxon>Eukaryota</taxon>
        <taxon>Fungi</taxon>
        <taxon>Dikarya</taxon>
        <taxon>Ascomycota</taxon>
        <taxon>Pezizomycotina</taxon>
        <taxon>Sordariomycetes</taxon>
        <taxon>Hypocreomycetidae</taxon>
        <taxon>Glomerellales</taxon>
        <taxon>Plectosphaerellaceae</taxon>
        <taxon>Plectosphaerella</taxon>
    </lineage>
</organism>
<feature type="region of interest" description="Disordered" evidence="1">
    <location>
        <begin position="149"/>
        <end position="181"/>
    </location>
</feature>
<gene>
    <name evidence="2" type="ORF">F5X68DRAFT_39472</name>
</gene>